<evidence type="ECO:0000313" key="2">
    <source>
        <dbReference type="EMBL" id="KAJ9552904.1"/>
    </source>
</evidence>
<name>A0AA38WK91_9ASTR</name>
<protein>
    <recommendedName>
        <fullName evidence="1">Reverse transcriptase Ty1/copia-type domain-containing protein</fullName>
    </recommendedName>
</protein>
<dbReference type="SUPFAM" id="SSF56672">
    <property type="entry name" value="DNA/RNA polymerases"/>
    <property type="match status" value="1"/>
</dbReference>
<evidence type="ECO:0000313" key="3">
    <source>
        <dbReference type="Proteomes" id="UP001172457"/>
    </source>
</evidence>
<comment type="caution">
    <text evidence="2">The sequence shown here is derived from an EMBL/GenBank/DDBJ whole genome shotgun (WGS) entry which is preliminary data.</text>
</comment>
<dbReference type="Proteomes" id="UP001172457">
    <property type="component" value="Chromosome 4"/>
</dbReference>
<feature type="domain" description="Reverse transcriptase Ty1/copia-type" evidence="1">
    <location>
        <begin position="11"/>
        <end position="146"/>
    </location>
</feature>
<organism evidence="2 3">
    <name type="scientific">Centaurea solstitialis</name>
    <name type="common">yellow star-thistle</name>
    <dbReference type="NCBI Taxonomy" id="347529"/>
    <lineage>
        <taxon>Eukaryota</taxon>
        <taxon>Viridiplantae</taxon>
        <taxon>Streptophyta</taxon>
        <taxon>Embryophyta</taxon>
        <taxon>Tracheophyta</taxon>
        <taxon>Spermatophyta</taxon>
        <taxon>Magnoliopsida</taxon>
        <taxon>eudicotyledons</taxon>
        <taxon>Gunneridae</taxon>
        <taxon>Pentapetalae</taxon>
        <taxon>asterids</taxon>
        <taxon>campanulids</taxon>
        <taxon>Asterales</taxon>
        <taxon>Asteraceae</taxon>
        <taxon>Carduoideae</taxon>
        <taxon>Cardueae</taxon>
        <taxon>Centaureinae</taxon>
        <taxon>Centaurea</taxon>
    </lineage>
</organism>
<proteinExistence type="predicted"/>
<dbReference type="Pfam" id="PF07727">
    <property type="entry name" value="RVT_2"/>
    <property type="match status" value="1"/>
</dbReference>
<dbReference type="InterPro" id="IPR013103">
    <property type="entry name" value="RVT_2"/>
</dbReference>
<dbReference type="InterPro" id="IPR043502">
    <property type="entry name" value="DNA/RNA_pol_sf"/>
</dbReference>
<sequence>MFEELDALYKNGTWTLVPPVPNSNVVACKWVYRLKADENGKLSRYKARLLAKGFHQQHGVDYHETFSPVIKPTTIQTILSLAVPNQWSLRQLGIQLAFLHGDLAETVYIRQPPGFVDPNQPDHVCLLNKSLYGLKQEPRDWFTKLSILGFHGPRQIPHCSPTSLGVSILFLLLKTWVSFITFFEWKLFTRILILSYRNESKLLIYYTGLVWHIASPSPHP</sequence>
<dbReference type="AlphaFoldDB" id="A0AA38WK91"/>
<accession>A0AA38WK91</accession>
<evidence type="ECO:0000259" key="1">
    <source>
        <dbReference type="Pfam" id="PF07727"/>
    </source>
</evidence>
<dbReference type="EMBL" id="JARYMX010000004">
    <property type="protein sequence ID" value="KAJ9552904.1"/>
    <property type="molecule type" value="Genomic_DNA"/>
</dbReference>
<reference evidence="2" key="1">
    <citation type="submission" date="2023-03" db="EMBL/GenBank/DDBJ databases">
        <title>Chromosome-scale reference genome and RAD-based genetic map of yellow starthistle (Centaurea solstitialis) reveal putative structural variation and QTLs associated with invader traits.</title>
        <authorList>
            <person name="Reatini B."/>
            <person name="Cang F.A."/>
            <person name="Jiang Q."/>
            <person name="Mckibben M.T.W."/>
            <person name="Barker M.S."/>
            <person name="Rieseberg L.H."/>
            <person name="Dlugosch K.M."/>
        </authorList>
    </citation>
    <scope>NUCLEOTIDE SEQUENCE</scope>
    <source>
        <strain evidence="2">CAN-66</strain>
        <tissue evidence="2">Leaf</tissue>
    </source>
</reference>
<keyword evidence="3" id="KW-1185">Reference proteome</keyword>
<gene>
    <name evidence="2" type="ORF">OSB04_016949</name>
</gene>